<keyword evidence="6" id="KW-0560">Oxidoreductase</keyword>
<dbReference type="InterPro" id="IPR024036">
    <property type="entry name" value="tRNA-dHydroUridine_Synthase_C"/>
</dbReference>
<evidence type="ECO:0000256" key="2">
    <source>
        <dbReference type="ARBA" id="ARBA00022630"/>
    </source>
</evidence>
<keyword evidence="3" id="KW-0288">FMN</keyword>
<protein>
    <submittedName>
        <fullName evidence="9">tRNA dihydrouridine synthase DusB</fullName>
    </submittedName>
</protein>
<accession>A0A848RP78</accession>
<dbReference type="Proteomes" id="UP000582487">
    <property type="component" value="Unassembled WGS sequence"/>
</dbReference>
<proteinExistence type="predicted"/>
<feature type="compositionally biased region" description="Polar residues" evidence="7">
    <location>
        <begin position="87"/>
        <end position="106"/>
    </location>
</feature>
<sequence length="471" mass="50760">MRLFWFRIHEGTAVNRTKFAPLCLGGVQFVTPVALAPMADVTNAVFRDMCLEFSRQGLPVELARPEAELGKGQATHEAERKVAVATEDTNSSVTKTSAAAETGTTWPGNVTGKTQVEGMFVGEMVTAKALRMGSERSWVMVKSGPLQAVKSIQLYGVVGEDLAWAAGELVRRGLADHIDLNFGCPVPKVTRKGGGSALPWKTAYFGEVVAAVVAATRVASEDSGRSFPVPVTVKIRSGIDAEHRIFLDVARVAEDNGVAAVTLHARTTSEYYGGHSHWEDIAALVEVLDIPVLGNGDVFCAADALEMFRETGCAGVEIGRAVQGRPWIFREITAALWGLPVPVGPSLGEVANVARRHAEGLVAHYGNELVALRDMRKHLGWYFRGFGLGGEMRGRLARVESLAGLEQATHELIERLGADTPYPSAATGPHGRSRIQRKVHLPEGWLDTREMNAAARAALHLDDDGCDPYAH</sequence>
<evidence type="ECO:0000256" key="6">
    <source>
        <dbReference type="ARBA" id="ARBA00023002"/>
    </source>
</evidence>
<comment type="caution">
    <text evidence="9">The sequence shown here is derived from an EMBL/GenBank/DDBJ whole genome shotgun (WGS) entry which is preliminary data.</text>
</comment>
<evidence type="ECO:0000313" key="9">
    <source>
        <dbReference type="EMBL" id="NMW92818.1"/>
    </source>
</evidence>
<dbReference type="SUPFAM" id="SSF51395">
    <property type="entry name" value="FMN-linked oxidoreductases"/>
    <property type="match status" value="1"/>
</dbReference>
<name>A0A848RP78_9ACTO</name>
<organism evidence="9 10">
    <name type="scientific">Mobiluncus mulieris</name>
    <dbReference type="NCBI Taxonomy" id="2052"/>
    <lineage>
        <taxon>Bacteria</taxon>
        <taxon>Bacillati</taxon>
        <taxon>Actinomycetota</taxon>
        <taxon>Actinomycetes</taxon>
        <taxon>Actinomycetales</taxon>
        <taxon>Actinomycetaceae</taxon>
        <taxon>Mobiluncus</taxon>
    </lineage>
</organism>
<evidence type="ECO:0000256" key="1">
    <source>
        <dbReference type="ARBA" id="ARBA00001917"/>
    </source>
</evidence>
<feature type="domain" description="DUS-like FMN-binding" evidence="8">
    <location>
        <begin position="35"/>
        <end position="408"/>
    </location>
</feature>
<reference evidence="9 10" key="1">
    <citation type="submission" date="2020-04" db="EMBL/GenBank/DDBJ databases">
        <title>Antimicrobial susceptibility and clonality of vaginal-derived multi-drug resistant Mobiluncus isolates in China.</title>
        <authorList>
            <person name="Zhang X."/>
        </authorList>
    </citation>
    <scope>NUCLEOTIDE SEQUENCE [LARGE SCALE GENOMIC DNA]</scope>
    <source>
        <strain evidence="9 10">7</strain>
    </source>
</reference>
<feature type="region of interest" description="Disordered" evidence="7">
    <location>
        <begin position="69"/>
        <end position="106"/>
    </location>
</feature>
<dbReference type="EMBL" id="JABCUV010000003">
    <property type="protein sequence ID" value="NMW92818.1"/>
    <property type="molecule type" value="Genomic_DNA"/>
</dbReference>
<dbReference type="GO" id="GO:0017150">
    <property type="term" value="F:tRNA dihydrouridine synthase activity"/>
    <property type="evidence" value="ECO:0007669"/>
    <property type="project" value="InterPro"/>
</dbReference>
<dbReference type="GO" id="GO:0050660">
    <property type="term" value="F:flavin adenine dinucleotide binding"/>
    <property type="evidence" value="ECO:0007669"/>
    <property type="project" value="InterPro"/>
</dbReference>
<evidence type="ECO:0000256" key="4">
    <source>
        <dbReference type="ARBA" id="ARBA00022694"/>
    </source>
</evidence>
<evidence type="ECO:0000259" key="8">
    <source>
        <dbReference type="Pfam" id="PF01207"/>
    </source>
</evidence>
<keyword evidence="2" id="KW-0285">Flavoprotein</keyword>
<keyword evidence="5" id="KW-0521">NADP</keyword>
<gene>
    <name evidence="9" type="ORF">HHJ74_03745</name>
</gene>
<dbReference type="GO" id="GO:0003723">
    <property type="term" value="F:RNA binding"/>
    <property type="evidence" value="ECO:0007669"/>
    <property type="project" value="TreeGrafter"/>
</dbReference>
<keyword evidence="4" id="KW-0819">tRNA processing</keyword>
<feature type="compositionally biased region" description="Basic and acidic residues" evidence="7">
    <location>
        <begin position="69"/>
        <end position="82"/>
    </location>
</feature>
<dbReference type="CDD" id="cd02801">
    <property type="entry name" value="DUS_like_FMN"/>
    <property type="match status" value="1"/>
</dbReference>
<dbReference type="PANTHER" id="PTHR45846:SF1">
    <property type="entry name" value="TRNA-DIHYDROURIDINE(47) SYNTHASE [NAD(P)(+)]-LIKE"/>
    <property type="match status" value="1"/>
</dbReference>
<dbReference type="PROSITE" id="PS01136">
    <property type="entry name" value="UPF0034"/>
    <property type="match status" value="1"/>
</dbReference>
<dbReference type="Gene3D" id="1.10.1200.80">
    <property type="entry name" value="Putative flavin oxidoreducatase, domain 2"/>
    <property type="match status" value="1"/>
</dbReference>
<dbReference type="PANTHER" id="PTHR45846">
    <property type="entry name" value="TRNA-DIHYDROURIDINE(47) SYNTHASE [NAD(P)(+)]-LIKE"/>
    <property type="match status" value="1"/>
</dbReference>
<dbReference type="InterPro" id="IPR018517">
    <property type="entry name" value="tRNA_hU_synthase_CS"/>
</dbReference>
<evidence type="ECO:0000256" key="7">
    <source>
        <dbReference type="SAM" id="MobiDB-lite"/>
    </source>
</evidence>
<evidence type="ECO:0000256" key="3">
    <source>
        <dbReference type="ARBA" id="ARBA00022643"/>
    </source>
</evidence>
<dbReference type="RefSeq" id="WP_169764829.1">
    <property type="nucleotide sequence ID" value="NZ_JABCUV010000003.1"/>
</dbReference>
<dbReference type="AlphaFoldDB" id="A0A848RP78"/>
<dbReference type="InterPro" id="IPR013785">
    <property type="entry name" value="Aldolase_TIM"/>
</dbReference>
<dbReference type="InterPro" id="IPR035587">
    <property type="entry name" value="DUS-like_FMN-bd"/>
</dbReference>
<dbReference type="Gene3D" id="3.20.20.70">
    <property type="entry name" value="Aldolase class I"/>
    <property type="match status" value="1"/>
</dbReference>
<comment type="cofactor">
    <cofactor evidence="1">
        <name>FMN</name>
        <dbReference type="ChEBI" id="CHEBI:58210"/>
    </cofactor>
</comment>
<evidence type="ECO:0000313" key="10">
    <source>
        <dbReference type="Proteomes" id="UP000582487"/>
    </source>
</evidence>
<evidence type="ECO:0000256" key="5">
    <source>
        <dbReference type="ARBA" id="ARBA00022857"/>
    </source>
</evidence>
<dbReference type="Pfam" id="PF01207">
    <property type="entry name" value="Dus"/>
    <property type="match status" value="1"/>
</dbReference>